<dbReference type="PROSITE" id="PS50858">
    <property type="entry name" value="BSD"/>
    <property type="match status" value="1"/>
</dbReference>
<name>A0AAV5RU23_MAUHU</name>
<evidence type="ECO:0000256" key="6">
    <source>
        <dbReference type="ARBA" id="ARBA00023242"/>
    </source>
</evidence>
<dbReference type="InterPro" id="IPR005607">
    <property type="entry name" value="BSD_dom"/>
</dbReference>
<feature type="compositionally biased region" description="Polar residues" evidence="7">
    <location>
        <begin position="458"/>
        <end position="468"/>
    </location>
</feature>
<dbReference type="SMART" id="SM00751">
    <property type="entry name" value="BSD"/>
    <property type="match status" value="2"/>
</dbReference>
<dbReference type="PANTHER" id="PTHR12856">
    <property type="entry name" value="TRANSCRIPTION INITIATION FACTOR IIH-RELATED"/>
    <property type="match status" value="1"/>
</dbReference>
<organism evidence="9 10">
    <name type="scientific">Maudiozyma humilis</name>
    <name type="common">Sour dough yeast</name>
    <name type="synonym">Kazachstania humilis</name>
    <dbReference type="NCBI Taxonomy" id="51915"/>
    <lineage>
        <taxon>Eukaryota</taxon>
        <taxon>Fungi</taxon>
        <taxon>Dikarya</taxon>
        <taxon>Ascomycota</taxon>
        <taxon>Saccharomycotina</taxon>
        <taxon>Saccharomycetes</taxon>
        <taxon>Saccharomycetales</taxon>
        <taxon>Saccharomycetaceae</taxon>
        <taxon>Maudiozyma</taxon>
    </lineage>
</organism>
<feature type="region of interest" description="Disordered" evidence="7">
    <location>
        <begin position="65"/>
        <end position="103"/>
    </location>
</feature>
<feature type="region of interest" description="Disordered" evidence="7">
    <location>
        <begin position="138"/>
        <end position="162"/>
    </location>
</feature>
<dbReference type="GO" id="GO:0006289">
    <property type="term" value="P:nucleotide-excision repair"/>
    <property type="evidence" value="ECO:0007669"/>
    <property type="project" value="InterPro"/>
</dbReference>
<dbReference type="CDD" id="cd13229">
    <property type="entry name" value="PH_TFIIH"/>
    <property type="match status" value="1"/>
</dbReference>
<comment type="subcellular location">
    <subcellularLocation>
        <location evidence="1">Nucleus</location>
    </subcellularLocation>
</comment>
<evidence type="ECO:0000256" key="3">
    <source>
        <dbReference type="ARBA" id="ARBA00022737"/>
    </source>
</evidence>
<feature type="compositionally biased region" description="Gly residues" evidence="7">
    <location>
        <begin position="143"/>
        <end position="156"/>
    </location>
</feature>
<evidence type="ECO:0000256" key="1">
    <source>
        <dbReference type="ARBA" id="ARBA00004123"/>
    </source>
</evidence>
<dbReference type="SUPFAM" id="SSF50729">
    <property type="entry name" value="PH domain-like"/>
    <property type="match status" value="1"/>
</dbReference>
<dbReference type="GO" id="GO:0000439">
    <property type="term" value="C:transcription factor TFIIH core complex"/>
    <property type="evidence" value="ECO:0007669"/>
    <property type="project" value="InterPro"/>
</dbReference>
<dbReference type="Proteomes" id="UP001377567">
    <property type="component" value="Unassembled WGS sequence"/>
</dbReference>
<gene>
    <name evidence="9" type="ORF">DAKH74_006650</name>
</gene>
<dbReference type="InterPro" id="IPR027079">
    <property type="entry name" value="Tfb1/GTF2H1"/>
</dbReference>
<keyword evidence="6" id="KW-0539">Nucleus</keyword>
<dbReference type="EMBL" id="BTGD01000001">
    <property type="protein sequence ID" value="GMM54049.1"/>
    <property type="molecule type" value="Genomic_DNA"/>
</dbReference>
<evidence type="ECO:0000259" key="8">
    <source>
        <dbReference type="PROSITE" id="PS50858"/>
    </source>
</evidence>
<protein>
    <submittedName>
        <fullName evidence="9">TFIIH/NER complex subunit</fullName>
    </submittedName>
</protein>
<dbReference type="AlphaFoldDB" id="A0AAV5RU23"/>
<sequence length="659" mass="73066">MSHSGAATFKKVAGIITIDEDASPAEMVWRSTAGDKTHTIVLDTIDKLQATPATSEKMMLRLIGKVEQHDSKRAKTDGAEGTPRAGQDGSSAEGTPAPKPQTHMFSFNNREVMENIKSTLQLIISRYKDNEIYEEKRKMADGTSGGGAGGPGGAGDDGTEAALHETGGMTSVLSAAPLINTAQLDDSLSQSKLLANLKLQQSLLKHDKRLMRAFQETVMNAGLGPAEFWATRVAQLRTFALATSQRIGPYNVLSTIKPVASSENKVNVNLSREKILSIFENYPIVKKAYDDNVPKNFKEQEFWARFFSSKLFRKLRGEKLMQSDRGDVIIDRYISLDQEYDRKDDEALLHPVKKFIDIDGNEEDDPVKFGHRPHFTMRPGVDVNGNSDGTIDILKGMNRLSEKMVTALENEYSRAKLQNDAQDSPDEEERASLDIRDLQTTYKADYAMVHLNNKEKTNQNTRHATQQEDGGESAQPAVQVSSEAIKESITTVISELTRDLDLTQVLPDKQTSIDVNAEVISAVKINAKQAKHNNVDQTLGAFVNSIAGENDAKSDLPMELVESCRILHSTCCEFLKHFYIHFQSGDYKQALKVNTLYKHLKDCISKLNELLSDVKDGEGDEIAATCTAYLKPVLTSITLAVERYDNAFKEVNREILASR</sequence>
<keyword evidence="10" id="KW-1185">Reference proteome</keyword>
<dbReference type="Pfam" id="PF08567">
    <property type="entry name" value="PH_TFIIH"/>
    <property type="match status" value="1"/>
</dbReference>
<reference evidence="9 10" key="1">
    <citation type="journal article" date="2023" name="Elife">
        <title>Identification of key yeast species and microbe-microbe interactions impacting larval growth of Drosophila in the wild.</title>
        <authorList>
            <person name="Mure A."/>
            <person name="Sugiura Y."/>
            <person name="Maeda R."/>
            <person name="Honda K."/>
            <person name="Sakurai N."/>
            <person name="Takahashi Y."/>
            <person name="Watada M."/>
            <person name="Katoh T."/>
            <person name="Gotoh A."/>
            <person name="Gotoh Y."/>
            <person name="Taniguchi I."/>
            <person name="Nakamura K."/>
            <person name="Hayashi T."/>
            <person name="Katayama T."/>
            <person name="Uemura T."/>
            <person name="Hattori Y."/>
        </authorList>
    </citation>
    <scope>NUCLEOTIDE SEQUENCE [LARGE SCALE GENOMIC DNA]</scope>
    <source>
        <strain evidence="9 10">KH-74</strain>
    </source>
</reference>
<evidence type="ECO:0000256" key="2">
    <source>
        <dbReference type="ARBA" id="ARBA00009448"/>
    </source>
</evidence>
<comment type="similarity">
    <text evidence="2">Belongs to the TFB1 family.</text>
</comment>
<dbReference type="Gene3D" id="2.30.29.30">
    <property type="entry name" value="Pleckstrin-homology domain (PH domain)/Phosphotyrosine-binding domain (PTB)"/>
    <property type="match status" value="1"/>
</dbReference>
<evidence type="ECO:0000256" key="7">
    <source>
        <dbReference type="SAM" id="MobiDB-lite"/>
    </source>
</evidence>
<proteinExistence type="inferred from homology"/>
<dbReference type="InterPro" id="IPR035925">
    <property type="entry name" value="BSD_dom_sf"/>
</dbReference>
<evidence type="ECO:0000256" key="5">
    <source>
        <dbReference type="ARBA" id="ARBA00023163"/>
    </source>
</evidence>
<dbReference type="InterPro" id="IPR011993">
    <property type="entry name" value="PH-like_dom_sf"/>
</dbReference>
<keyword evidence="3" id="KW-0677">Repeat</keyword>
<dbReference type="Pfam" id="PF03909">
    <property type="entry name" value="BSD"/>
    <property type="match status" value="1"/>
</dbReference>
<keyword evidence="5" id="KW-0804">Transcription</keyword>
<evidence type="ECO:0000313" key="9">
    <source>
        <dbReference type="EMBL" id="GMM54049.1"/>
    </source>
</evidence>
<dbReference type="InterPro" id="IPR013876">
    <property type="entry name" value="TFIIH_BTF_p62_N"/>
</dbReference>
<feature type="domain" description="BSD" evidence="8">
    <location>
        <begin position="262"/>
        <end position="314"/>
    </location>
</feature>
<evidence type="ECO:0000313" key="10">
    <source>
        <dbReference type="Proteomes" id="UP001377567"/>
    </source>
</evidence>
<feature type="region of interest" description="Disordered" evidence="7">
    <location>
        <begin position="453"/>
        <end position="479"/>
    </location>
</feature>
<dbReference type="GO" id="GO:0006351">
    <property type="term" value="P:DNA-templated transcription"/>
    <property type="evidence" value="ECO:0007669"/>
    <property type="project" value="InterPro"/>
</dbReference>
<dbReference type="SUPFAM" id="SSF140383">
    <property type="entry name" value="BSD domain-like"/>
    <property type="match status" value="2"/>
</dbReference>
<keyword evidence="4" id="KW-0805">Transcription regulation</keyword>
<evidence type="ECO:0000256" key="4">
    <source>
        <dbReference type="ARBA" id="ARBA00023015"/>
    </source>
</evidence>
<comment type="caution">
    <text evidence="9">The sequence shown here is derived from an EMBL/GenBank/DDBJ whole genome shotgun (WGS) entry which is preliminary data.</text>
</comment>
<accession>A0AAV5RU23</accession>
<feature type="compositionally biased region" description="Basic and acidic residues" evidence="7">
    <location>
        <begin position="65"/>
        <end position="78"/>
    </location>
</feature>
<dbReference type="Gene3D" id="1.10.3970.10">
    <property type="entry name" value="BSD domain"/>
    <property type="match status" value="1"/>
</dbReference>